<accession>A0A1D9MJK5</accession>
<dbReference type="Pfam" id="PF00512">
    <property type="entry name" value="HisKA"/>
    <property type="match status" value="1"/>
</dbReference>
<dbReference type="CDD" id="cd00082">
    <property type="entry name" value="HisKA"/>
    <property type="match status" value="1"/>
</dbReference>
<evidence type="ECO:0000256" key="6">
    <source>
        <dbReference type="ARBA" id="ARBA00022679"/>
    </source>
</evidence>
<evidence type="ECO:0000256" key="7">
    <source>
        <dbReference type="ARBA" id="ARBA00022692"/>
    </source>
</evidence>
<evidence type="ECO:0000256" key="12">
    <source>
        <dbReference type="ARBA" id="ARBA00023012"/>
    </source>
</evidence>
<dbReference type="InterPro" id="IPR050398">
    <property type="entry name" value="HssS/ArlS-like"/>
</dbReference>
<evidence type="ECO:0000256" key="5">
    <source>
        <dbReference type="ARBA" id="ARBA00022553"/>
    </source>
</evidence>
<dbReference type="SUPFAM" id="SSF55874">
    <property type="entry name" value="ATPase domain of HSP90 chaperone/DNA topoisomerase II/histidine kinase"/>
    <property type="match status" value="1"/>
</dbReference>
<evidence type="ECO:0000256" key="14">
    <source>
        <dbReference type="ARBA" id="ARBA00035305"/>
    </source>
</evidence>
<feature type="region of interest" description="Disordered" evidence="15">
    <location>
        <begin position="477"/>
        <end position="518"/>
    </location>
</feature>
<evidence type="ECO:0000259" key="17">
    <source>
        <dbReference type="PROSITE" id="PS50109"/>
    </source>
</evidence>
<dbReference type="InterPro" id="IPR003661">
    <property type="entry name" value="HisK_dim/P_dom"/>
</dbReference>
<feature type="transmembrane region" description="Helical" evidence="16">
    <location>
        <begin position="156"/>
        <end position="179"/>
    </location>
</feature>
<feature type="compositionally biased region" description="Low complexity" evidence="15">
    <location>
        <begin position="500"/>
        <end position="512"/>
    </location>
</feature>
<dbReference type="Pfam" id="PF00672">
    <property type="entry name" value="HAMP"/>
    <property type="match status" value="1"/>
</dbReference>
<dbReference type="InterPro" id="IPR003594">
    <property type="entry name" value="HATPase_dom"/>
</dbReference>
<evidence type="ECO:0000256" key="13">
    <source>
        <dbReference type="ARBA" id="ARBA00023136"/>
    </source>
</evidence>
<keyword evidence="8" id="KW-0547">Nucleotide-binding</keyword>
<dbReference type="InterPro" id="IPR003660">
    <property type="entry name" value="HAMP_dom"/>
</dbReference>
<dbReference type="InterPro" id="IPR036097">
    <property type="entry name" value="HisK_dim/P_sf"/>
</dbReference>
<dbReference type="Pfam" id="PF02518">
    <property type="entry name" value="HATPase_c"/>
    <property type="match status" value="1"/>
</dbReference>
<dbReference type="FunFam" id="1.10.287.130:FF:000010">
    <property type="entry name" value="Two-component sensor histidine kinase"/>
    <property type="match status" value="1"/>
</dbReference>
<keyword evidence="9" id="KW-0418">Kinase</keyword>
<dbReference type="InterPro" id="IPR036890">
    <property type="entry name" value="HATPase_C_sf"/>
</dbReference>
<keyword evidence="12" id="KW-0902">Two-component regulatory system</keyword>
<evidence type="ECO:0000256" key="3">
    <source>
        <dbReference type="ARBA" id="ARBA00012438"/>
    </source>
</evidence>
<dbReference type="GO" id="GO:0005524">
    <property type="term" value="F:ATP binding"/>
    <property type="evidence" value="ECO:0007669"/>
    <property type="project" value="UniProtKB-KW"/>
</dbReference>
<evidence type="ECO:0000256" key="10">
    <source>
        <dbReference type="ARBA" id="ARBA00022840"/>
    </source>
</evidence>
<dbReference type="Gene3D" id="3.30.565.10">
    <property type="entry name" value="Histidine kinase-like ATPase, C-terminal domain"/>
    <property type="match status" value="1"/>
</dbReference>
<keyword evidence="7 16" id="KW-0812">Transmembrane</keyword>
<keyword evidence="6" id="KW-0808">Transferase</keyword>
<feature type="domain" description="Histidine kinase" evidence="17">
    <location>
        <begin position="243"/>
        <end position="460"/>
    </location>
</feature>
<evidence type="ECO:0000259" key="18">
    <source>
        <dbReference type="PROSITE" id="PS50885"/>
    </source>
</evidence>
<dbReference type="CDD" id="cd06225">
    <property type="entry name" value="HAMP"/>
    <property type="match status" value="1"/>
</dbReference>
<protein>
    <recommendedName>
        <fullName evidence="14">Sensor histidine kinase MtrB</fullName>
        <ecNumber evidence="3">2.7.13.3</ecNumber>
    </recommendedName>
</protein>
<dbReference type="InterPro" id="IPR047669">
    <property type="entry name" value="MtrAB_MtrB"/>
</dbReference>
<keyword evidence="11 16" id="KW-1133">Transmembrane helix</keyword>
<sequence>MFSERVSQVEADATVRFNAAQQAFNEGAANTIDQAQQLANTVVRETRTNALGARAVAVFLLRNQQAVAGPEINDISLVSNAKEVVISPQLQAAVSQGGEEHQYWQSQEIVNDDDVPVAALAIGKQVNLPVAHNYAMYIVYSLEAEERTVSTMLRTVVAGSISLLLLLGMLIWLVTYRVLGPVQGTAQAARRLSNGDFDVRVNVRGHDELAVLARSFNNMAESLQTTIQEYDELSKLQQRFVSDVSHELRTPLTTIKMAGEMIYDARDDFDPLAKRSAELLHDQVERFDTMLADLLEISRYDAQAARPDFEFTDLTALTETVMSDAETLALKQGVVMRLHAPQYPVRAEIDEKRIERVIRNMVVNAIEHAESKPVEITIAEDNDAISIRVRDYGIGMTEEVSAHVFDRFYRADPARARTTGGTGLGLAIATEDVNLHDGKLEAKGEPGKGSAFMMTLPRRHGGTFKQPALQLWEDGNLLPKKSSKGRPAALPKQFTAIDNPSSKLPSPPSASKTNGVLK</sequence>
<evidence type="ECO:0000256" key="11">
    <source>
        <dbReference type="ARBA" id="ARBA00022989"/>
    </source>
</evidence>
<dbReference type="SUPFAM" id="SSF158472">
    <property type="entry name" value="HAMP domain-like"/>
    <property type="match status" value="1"/>
</dbReference>
<dbReference type="AlphaFoldDB" id="A0A1D9MJK5"/>
<proteinExistence type="predicted"/>
<evidence type="ECO:0000256" key="16">
    <source>
        <dbReference type="SAM" id="Phobius"/>
    </source>
</evidence>
<dbReference type="GO" id="GO:0000155">
    <property type="term" value="F:phosphorelay sensor kinase activity"/>
    <property type="evidence" value="ECO:0007669"/>
    <property type="project" value="InterPro"/>
</dbReference>
<evidence type="ECO:0000256" key="4">
    <source>
        <dbReference type="ARBA" id="ARBA00022475"/>
    </source>
</evidence>
<evidence type="ECO:0000256" key="1">
    <source>
        <dbReference type="ARBA" id="ARBA00000085"/>
    </source>
</evidence>
<comment type="catalytic activity">
    <reaction evidence="1">
        <text>ATP + protein L-histidine = ADP + protein N-phospho-L-histidine.</text>
        <dbReference type="EC" id="2.7.13.3"/>
    </reaction>
</comment>
<keyword evidence="20" id="KW-1185">Reference proteome</keyword>
<dbReference type="PANTHER" id="PTHR45528:SF1">
    <property type="entry name" value="SENSOR HISTIDINE KINASE CPXA"/>
    <property type="match status" value="1"/>
</dbReference>
<dbReference type="PROSITE" id="PS50109">
    <property type="entry name" value="HIS_KIN"/>
    <property type="match status" value="1"/>
</dbReference>
<comment type="subcellular location">
    <subcellularLocation>
        <location evidence="2">Cell membrane</location>
        <topology evidence="2">Multi-pass membrane protein</topology>
    </subcellularLocation>
</comment>
<organism evidence="19 20">
    <name type="scientific">Boudabousia tangfeifanii</name>
    <dbReference type="NCBI Taxonomy" id="1912795"/>
    <lineage>
        <taxon>Bacteria</taxon>
        <taxon>Bacillati</taxon>
        <taxon>Actinomycetota</taxon>
        <taxon>Actinomycetes</taxon>
        <taxon>Actinomycetales</taxon>
        <taxon>Actinomycetaceae</taxon>
        <taxon>Boudabousia</taxon>
    </lineage>
</organism>
<dbReference type="SMART" id="SM00387">
    <property type="entry name" value="HATPase_c"/>
    <property type="match status" value="1"/>
</dbReference>
<dbReference type="PANTHER" id="PTHR45528">
    <property type="entry name" value="SENSOR HISTIDINE KINASE CPXA"/>
    <property type="match status" value="1"/>
</dbReference>
<dbReference type="GO" id="GO:0005886">
    <property type="term" value="C:plasma membrane"/>
    <property type="evidence" value="ECO:0007669"/>
    <property type="project" value="UniProtKB-SubCell"/>
</dbReference>
<dbReference type="Gene3D" id="1.10.287.130">
    <property type="match status" value="1"/>
</dbReference>
<dbReference type="EMBL" id="CP017812">
    <property type="protein sequence ID" value="AOZ72466.1"/>
    <property type="molecule type" value="Genomic_DNA"/>
</dbReference>
<dbReference type="EC" id="2.7.13.3" evidence="3"/>
<keyword evidence="4" id="KW-1003">Cell membrane</keyword>
<dbReference type="Gene3D" id="6.10.340.10">
    <property type="match status" value="1"/>
</dbReference>
<dbReference type="STRING" id="1912795.BK816_03455"/>
<evidence type="ECO:0000256" key="2">
    <source>
        <dbReference type="ARBA" id="ARBA00004651"/>
    </source>
</evidence>
<evidence type="ECO:0000256" key="15">
    <source>
        <dbReference type="SAM" id="MobiDB-lite"/>
    </source>
</evidence>
<dbReference type="Proteomes" id="UP000176288">
    <property type="component" value="Chromosome"/>
</dbReference>
<dbReference type="NCBIfam" id="NF040691">
    <property type="entry name" value="MtrAB_MtrB"/>
    <property type="match status" value="1"/>
</dbReference>
<dbReference type="PRINTS" id="PR00344">
    <property type="entry name" value="BCTRLSENSOR"/>
</dbReference>
<dbReference type="PROSITE" id="PS50885">
    <property type="entry name" value="HAMP"/>
    <property type="match status" value="1"/>
</dbReference>
<dbReference type="InterPro" id="IPR004358">
    <property type="entry name" value="Sig_transdc_His_kin-like_C"/>
</dbReference>
<keyword evidence="13 16" id="KW-0472">Membrane</keyword>
<dbReference type="FunFam" id="3.30.565.10:FF:000013">
    <property type="entry name" value="Two-component sensor histidine kinase"/>
    <property type="match status" value="1"/>
</dbReference>
<reference evidence="19 20" key="1">
    <citation type="submission" date="2016-10" db="EMBL/GenBank/DDBJ databases">
        <title>Actinomyces aegypiusis sp. nov., isolated from the Aegypius monachus in Qinghai Tibet Plateau China.</title>
        <authorList>
            <person name="Wang Y."/>
        </authorList>
    </citation>
    <scope>NUCLEOTIDE SEQUENCE [LARGE SCALE GENOMIC DNA]</scope>
    <source>
        <strain evidence="19 20">VUL4_3</strain>
    </source>
</reference>
<name>A0A1D9MJK5_9ACTO</name>
<dbReference type="SMART" id="SM00304">
    <property type="entry name" value="HAMP"/>
    <property type="match status" value="1"/>
</dbReference>
<evidence type="ECO:0000313" key="19">
    <source>
        <dbReference type="EMBL" id="AOZ72466.1"/>
    </source>
</evidence>
<dbReference type="SMART" id="SM00388">
    <property type="entry name" value="HisKA"/>
    <property type="match status" value="1"/>
</dbReference>
<dbReference type="SUPFAM" id="SSF47384">
    <property type="entry name" value="Homodimeric domain of signal transducing histidine kinase"/>
    <property type="match status" value="1"/>
</dbReference>
<evidence type="ECO:0000313" key="20">
    <source>
        <dbReference type="Proteomes" id="UP000176288"/>
    </source>
</evidence>
<feature type="domain" description="HAMP" evidence="18">
    <location>
        <begin position="176"/>
        <end position="228"/>
    </location>
</feature>
<dbReference type="KEGG" id="avu:BK816_03455"/>
<gene>
    <name evidence="19" type="ORF">BK816_03455</name>
</gene>
<evidence type="ECO:0000256" key="8">
    <source>
        <dbReference type="ARBA" id="ARBA00022741"/>
    </source>
</evidence>
<evidence type="ECO:0000256" key="9">
    <source>
        <dbReference type="ARBA" id="ARBA00022777"/>
    </source>
</evidence>
<keyword evidence="5" id="KW-0597">Phosphoprotein</keyword>
<keyword evidence="10" id="KW-0067">ATP-binding</keyword>
<dbReference type="InterPro" id="IPR005467">
    <property type="entry name" value="His_kinase_dom"/>
</dbReference>